<dbReference type="AlphaFoldDB" id="A0A0K2VI25"/>
<protein>
    <submittedName>
        <fullName evidence="1">Uncharacterized protein</fullName>
    </submittedName>
</protein>
<proteinExistence type="predicted"/>
<feature type="non-terminal residue" evidence="1">
    <location>
        <position position="34"/>
    </location>
</feature>
<evidence type="ECO:0000313" key="1">
    <source>
        <dbReference type="EMBL" id="CDW49611.1"/>
    </source>
</evidence>
<reference evidence="1" key="1">
    <citation type="submission" date="2014-05" db="EMBL/GenBank/DDBJ databases">
        <authorList>
            <person name="Chronopoulou M."/>
        </authorList>
    </citation>
    <scope>NUCLEOTIDE SEQUENCE</scope>
    <source>
        <tissue evidence="1">Whole organism</tissue>
    </source>
</reference>
<sequence>MRIHRSLLNIVIVELPNNPILLNRKRDLYISSKR</sequence>
<accession>A0A0K2VI25</accession>
<name>A0A0K2VI25_LEPSM</name>
<dbReference type="EMBL" id="HACA01032250">
    <property type="protein sequence ID" value="CDW49611.1"/>
    <property type="molecule type" value="Transcribed_RNA"/>
</dbReference>
<organism evidence="1">
    <name type="scientific">Lepeophtheirus salmonis</name>
    <name type="common">Salmon louse</name>
    <name type="synonym">Caligus salmonis</name>
    <dbReference type="NCBI Taxonomy" id="72036"/>
    <lineage>
        <taxon>Eukaryota</taxon>
        <taxon>Metazoa</taxon>
        <taxon>Ecdysozoa</taxon>
        <taxon>Arthropoda</taxon>
        <taxon>Crustacea</taxon>
        <taxon>Multicrustacea</taxon>
        <taxon>Hexanauplia</taxon>
        <taxon>Copepoda</taxon>
        <taxon>Siphonostomatoida</taxon>
        <taxon>Caligidae</taxon>
        <taxon>Lepeophtheirus</taxon>
    </lineage>
</organism>